<proteinExistence type="predicted"/>
<keyword evidence="2" id="KW-1185">Reference proteome</keyword>
<dbReference type="EMBL" id="FNAT01000008">
    <property type="protein sequence ID" value="SDF18154.1"/>
    <property type="molecule type" value="Genomic_DNA"/>
</dbReference>
<evidence type="ECO:0000313" key="2">
    <source>
        <dbReference type="Proteomes" id="UP000198922"/>
    </source>
</evidence>
<dbReference type="Proteomes" id="UP000198922">
    <property type="component" value="Unassembled WGS sequence"/>
</dbReference>
<dbReference type="AlphaFoldDB" id="A0A1G7J022"/>
<gene>
    <name evidence="1" type="ORF">SAMN04488567_3590</name>
</gene>
<dbReference type="STRING" id="521013.SAMN04488567_3590"/>
<protein>
    <submittedName>
        <fullName evidence="1">Glycosyltransferase involved in cell wall bisynthesis</fullName>
    </submittedName>
</protein>
<keyword evidence="1" id="KW-0808">Transferase</keyword>
<accession>A0A1G7J022</accession>
<sequence>MPGVSIPGAHAWMRGASAMLDAVCVVDPRFAGGTGAAVAADLRGLLAAGRRVGLVEARSHYLDDGAGPRSRVIAELCADPRLERIAPGQPVEARVAFLHHPMSFFRGLERPVPLRAGRAFLVAHHLPFRGDGSLQYEPVTTARRCRRATGLVPHWLPVSGLCRRQLRSFAPLIRLAATDWPNLFDPEDWQPRRQPFSGADLVIGRHGRADPLKWPSGAAAIAASLPRLPGARIRVMGCPVEAFRAAGVDMTGWEILPFDAEPVASFAESLDVFVYHFHPDASESFGRTVAEAMLMGAVCVLDPRLEPSFGDIALYGPPEATAAHVARLRADPVAARRLAERARQAMLDRHGLQGLAPRFAALLSDAGEPGRAGPRHASPLSAARKALGMLRRGEMFTPGLTGRG</sequence>
<reference evidence="2" key="1">
    <citation type="submission" date="2016-10" db="EMBL/GenBank/DDBJ databases">
        <authorList>
            <person name="Varghese N."/>
            <person name="Submissions S."/>
        </authorList>
    </citation>
    <scope>NUCLEOTIDE SEQUENCE [LARGE SCALE GENOMIC DNA]</scope>
    <source>
        <strain evidence="2">DSM 21424</strain>
    </source>
</reference>
<dbReference type="GO" id="GO:0016740">
    <property type="term" value="F:transferase activity"/>
    <property type="evidence" value="ECO:0007669"/>
    <property type="project" value="UniProtKB-KW"/>
</dbReference>
<organism evidence="1 2">
    <name type="scientific">Limimaricola pyoseonensis</name>
    <dbReference type="NCBI Taxonomy" id="521013"/>
    <lineage>
        <taxon>Bacteria</taxon>
        <taxon>Pseudomonadati</taxon>
        <taxon>Pseudomonadota</taxon>
        <taxon>Alphaproteobacteria</taxon>
        <taxon>Rhodobacterales</taxon>
        <taxon>Paracoccaceae</taxon>
        <taxon>Limimaricola</taxon>
    </lineage>
</organism>
<evidence type="ECO:0000313" key="1">
    <source>
        <dbReference type="EMBL" id="SDF18154.1"/>
    </source>
</evidence>
<dbReference type="Gene3D" id="3.40.50.2000">
    <property type="entry name" value="Glycogen Phosphorylase B"/>
    <property type="match status" value="1"/>
</dbReference>
<dbReference type="SUPFAM" id="SSF53756">
    <property type="entry name" value="UDP-Glycosyltransferase/glycogen phosphorylase"/>
    <property type="match status" value="1"/>
</dbReference>
<name>A0A1G7J022_9RHOB</name>